<keyword evidence="2" id="KW-1185">Reference proteome</keyword>
<gene>
    <name evidence="1" type="ORF">INP59_22950</name>
</gene>
<dbReference type="Proteomes" id="UP000593818">
    <property type="component" value="Chromosome"/>
</dbReference>
<organism evidence="1 2">
    <name type="scientific">Rhodococcus pyridinivorans</name>
    <dbReference type="NCBI Taxonomy" id="103816"/>
    <lineage>
        <taxon>Bacteria</taxon>
        <taxon>Bacillati</taxon>
        <taxon>Actinomycetota</taxon>
        <taxon>Actinomycetes</taxon>
        <taxon>Mycobacteriales</taxon>
        <taxon>Nocardiaceae</taxon>
        <taxon>Rhodococcus</taxon>
    </lineage>
</organism>
<evidence type="ECO:0000313" key="2">
    <source>
        <dbReference type="Proteomes" id="UP000593818"/>
    </source>
</evidence>
<protein>
    <submittedName>
        <fullName evidence="1">Uncharacterized protein</fullName>
    </submittedName>
</protein>
<evidence type="ECO:0000313" key="1">
    <source>
        <dbReference type="EMBL" id="QOV98638.1"/>
    </source>
</evidence>
<sequence>MLSKWDDYPIHQAPLPATTTIGADAGRYNRHWMAMHDKDLTTQVGFGLSVHPNRGIVDASFSVSRDGRQRSVFGSAALTVDFDMEAAPLHLEVVEPGRVLRIVVDEYDGVAADLRFTAVTKHVEDSRMRRDSGHTLISERLRTVQFGEWSGWFEVDGVRTECSRDQWWGFRDRSWGSRTTGTTSEGQDSKSKSAIYFAWTLLRFDDECLLVAVNENAQGVSEARTGVVLPFLAEGEKAYGDDENLLRSDVFHFDIDYVPGTRRAREVDLTVGPRGAISRQMNIEPKVEFLMQGLGYYHPKWKHGTDHGGAVAGSDTWNVAEADPARIENVHAQQICRAVRSDGAVGLGLFEHVAIGPHLPTGFGEGTTS</sequence>
<proteinExistence type="predicted"/>
<dbReference type="AlphaFoldDB" id="A0A7M2XLI7"/>
<dbReference type="RefSeq" id="WP_138844989.1">
    <property type="nucleotide sequence ID" value="NZ_CP040719.1"/>
</dbReference>
<reference evidence="1 2" key="1">
    <citation type="submission" date="2020-10" db="EMBL/GenBank/DDBJ databases">
        <title>Whole genome sequence of oil-degrading bacteria Rhodococcus pyridinivorans strain 5Ap.</title>
        <authorList>
            <person name="Akhremchuk A.E."/>
            <person name="Valentovich L.N."/>
            <person name="Charniauskaya M.I."/>
            <person name="Bukliarevich H.A."/>
            <person name="Titok M.A."/>
        </authorList>
    </citation>
    <scope>NUCLEOTIDE SEQUENCE [LARGE SCALE GENOMIC DNA]</scope>
    <source>
        <strain evidence="1 2">5Ap</strain>
    </source>
</reference>
<name>A0A7M2XLI7_9NOCA</name>
<dbReference type="EMBL" id="CP063450">
    <property type="protein sequence ID" value="QOV98638.1"/>
    <property type="molecule type" value="Genomic_DNA"/>
</dbReference>
<dbReference type="SUPFAM" id="SSF159245">
    <property type="entry name" value="AttH-like"/>
    <property type="match status" value="1"/>
</dbReference>
<accession>A0A7M2XLI7</accession>